<name>A0A326U3I1_THEHA</name>
<keyword evidence="2" id="KW-1185">Reference proteome</keyword>
<sequence length="184" mass="22070">MEMRILTQEEREQATARAHRAMQRHYLLSCTRYANAISRDERAMWAQEAKDALSYLRYHTIPVQGQEGYLMPQNFRPFYIPEQHVIHRVFSFDLTKERPVLRKHHIKVKPYREKGLTPEGTPTYGYFSLFLPQTVRLEQHTEEKDDDMYCQLWEGEKKIGTIVRPSRFVVFHLVWEKEEVQNEA</sequence>
<dbReference type="EMBL" id="QKUF01000026">
    <property type="protein sequence ID" value="PZW23390.1"/>
    <property type="molecule type" value="Genomic_DNA"/>
</dbReference>
<evidence type="ECO:0000313" key="1">
    <source>
        <dbReference type="EMBL" id="PZW23390.1"/>
    </source>
</evidence>
<comment type="caution">
    <text evidence="1">The sequence shown here is derived from an EMBL/GenBank/DDBJ whole genome shotgun (WGS) entry which is preliminary data.</text>
</comment>
<reference evidence="1 2" key="1">
    <citation type="submission" date="2018-06" db="EMBL/GenBank/DDBJ databases">
        <title>Genomic Encyclopedia of Archaeal and Bacterial Type Strains, Phase II (KMG-II): from individual species to whole genera.</title>
        <authorList>
            <person name="Goeker M."/>
        </authorList>
    </citation>
    <scope>NUCLEOTIDE SEQUENCE [LARGE SCALE GENOMIC DNA]</scope>
    <source>
        <strain evidence="1 2">ATCC BAA-1881</strain>
    </source>
</reference>
<dbReference type="AlphaFoldDB" id="A0A326U3I1"/>
<accession>A0A326U3I1</accession>
<dbReference type="Proteomes" id="UP000248806">
    <property type="component" value="Unassembled WGS sequence"/>
</dbReference>
<organism evidence="1 2">
    <name type="scientific">Thermosporothrix hazakensis</name>
    <dbReference type="NCBI Taxonomy" id="644383"/>
    <lineage>
        <taxon>Bacteria</taxon>
        <taxon>Bacillati</taxon>
        <taxon>Chloroflexota</taxon>
        <taxon>Ktedonobacteria</taxon>
        <taxon>Ktedonobacterales</taxon>
        <taxon>Thermosporotrichaceae</taxon>
        <taxon>Thermosporothrix</taxon>
    </lineage>
</organism>
<protein>
    <submittedName>
        <fullName evidence="1">Uncharacterized protein</fullName>
    </submittedName>
</protein>
<gene>
    <name evidence="1" type="ORF">EI42_05012</name>
</gene>
<proteinExistence type="predicted"/>
<evidence type="ECO:0000313" key="2">
    <source>
        <dbReference type="Proteomes" id="UP000248806"/>
    </source>
</evidence>